<dbReference type="InterPro" id="IPR012675">
    <property type="entry name" value="Beta-grasp_dom_sf"/>
</dbReference>
<dbReference type="Pfam" id="PF02597">
    <property type="entry name" value="ThiS"/>
    <property type="match status" value="1"/>
</dbReference>
<dbReference type="PANTHER" id="PTHR34472:SF1">
    <property type="entry name" value="SULFUR CARRIER PROTEIN THIS"/>
    <property type="match status" value="1"/>
</dbReference>
<evidence type="ECO:0000313" key="1">
    <source>
        <dbReference type="EMBL" id="QJH88372.1"/>
    </source>
</evidence>
<reference evidence="1" key="1">
    <citation type="journal article" date="2020" name="J. Phycol.">
        <title>The Organelle Genomes in the Photosynthetic Red Algal Parasite Pterocladiophila hemisphaerica (Florideophyceae, Rhodophyta) Have Elevated Substitution Rates and Extreme Gene Loss in the Plastid Genome.</title>
        <authorList>
            <person name="Preuss M."/>
            <person name="Verbruggen H."/>
            <person name="Zuccarello G.C."/>
        </authorList>
    </citation>
    <scope>NUCLEOTIDE SEQUENCE</scope>
</reference>
<dbReference type="PANTHER" id="PTHR34472">
    <property type="entry name" value="SULFUR CARRIER PROTEIN THIS"/>
    <property type="match status" value="1"/>
</dbReference>
<keyword evidence="1" id="KW-0934">Plastid</keyword>
<protein>
    <submittedName>
        <fullName evidence="1">ThiS</fullName>
    </submittedName>
</protein>
<dbReference type="CDD" id="cd00565">
    <property type="entry name" value="Ubl_ThiS"/>
    <property type="match status" value="1"/>
</dbReference>
<dbReference type="InterPro" id="IPR003749">
    <property type="entry name" value="ThiS/MoaD-like"/>
</dbReference>
<dbReference type="Gene3D" id="3.10.20.30">
    <property type="match status" value="1"/>
</dbReference>
<keyword evidence="1" id="KW-0150">Chloroplast</keyword>
<name>A0A6M3WW98_PTELU</name>
<dbReference type="InterPro" id="IPR010035">
    <property type="entry name" value="Thi_S"/>
</dbReference>
<proteinExistence type="predicted"/>
<accession>A0A6M3WW98</accession>
<dbReference type="SUPFAM" id="SSF54285">
    <property type="entry name" value="MoaD/ThiS"/>
    <property type="match status" value="1"/>
</dbReference>
<organism evidence="1">
    <name type="scientific">Pterocladia lucida</name>
    <name type="common">Red seaweed</name>
    <name type="synonym">Fucus lucidus</name>
    <dbReference type="NCBI Taxonomy" id="31408"/>
    <lineage>
        <taxon>Eukaryota</taxon>
        <taxon>Rhodophyta</taxon>
        <taxon>Florideophyceae</taxon>
        <taxon>Rhodymeniophycidae</taxon>
        <taxon>Gelidiales</taxon>
        <taxon>Pterocladiaceae</taxon>
        <taxon>Pterocladia</taxon>
    </lineage>
</organism>
<sequence>MNNLYNIVFLNGKPVNCSVNISLNELLIYYRINVNSIIVEYNRKILSADDFSSTVLKSEDKIEIITIVGGG</sequence>
<dbReference type="EMBL" id="MT117916">
    <property type="protein sequence ID" value="QJH88372.1"/>
    <property type="molecule type" value="Genomic_DNA"/>
</dbReference>
<dbReference type="NCBIfam" id="TIGR01683">
    <property type="entry name" value="thiS"/>
    <property type="match status" value="1"/>
</dbReference>
<geneLocation type="chloroplast" evidence="1"/>
<dbReference type="AlphaFoldDB" id="A0A6M3WW98"/>
<gene>
    <name evidence="1" type="primary">thiS</name>
</gene>
<dbReference type="InterPro" id="IPR016155">
    <property type="entry name" value="Mopterin_synth/thiamin_S_b"/>
</dbReference>